<evidence type="ECO:0008006" key="5">
    <source>
        <dbReference type="Google" id="ProtNLM"/>
    </source>
</evidence>
<organism evidence="3 4">
    <name type="scientific">Sphagnum troendelagicum</name>
    <dbReference type="NCBI Taxonomy" id="128251"/>
    <lineage>
        <taxon>Eukaryota</taxon>
        <taxon>Viridiplantae</taxon>
        <taxon>Streptophyta</taxon>
        <taxon>Embryophyta</taxon>
        <taxon>Bryophyta</taxon>
        <taxon>Sphagnophytina</taxon>
        <taxon>Sphagnopsida</taxon>
        <taxon>Sphagnales</taxon>
        <taxon>Sphagnaceae</taxon>
        <taxon>Sphagnum</taxon>
    </lineage>
</organism>
<keyword evidence="4" id="KW-1185">Reference proteome</keyword>
<dbReference type="InterPro" id="IPR046960">
    <property type="entry name" value="PPR_At4g14850-like_plant"/>
</dbReference>
<dbReference type="PANTHER" id="PTHR47926">
    <property type="entry name" value="PENTATRICOPEPTIDE REPEAT-CONTAINING PROTEIN"/>
    <property type="match status" value="1"/>
</dbReference>
<feature type="repeat" description="PPR" evidence="2">
    <location>
        <begin position="99"/>
        <end position="133"/>
    </location>
</feature>
<dbReference type="NCBIfam" id="TIGR00756">
    <property type="entry name" value="PPR"/>
    <property type="match status" value="2"/>
</dbReference>
<keyword evidence="1" id="KW-0677">Repeat</keyword>
<dbReference type="Pfam" id="PF13041">
    <property type="entry name" value="PPR_2"/>
    <property type="match status" value="2"/>
</dbReference>
<proteinExistence type="predicted"/>
<dbReference type="EMBL" id="OZ019902">
    <property type="protein sequence ID" value="CAK9193443.1"/>
    <property type="molecule type" value="Genomic_DNA"/>
</dbReference>
<accession>A0ABP0TD03</accession>
<feature type="repeat" description="PPR" evidence="2">
    <location>
        <begin position="22"/>
        <end position="56"/>
    </location>
</feature>
<reference evidence="3" key="1">
    <citation type="submission" date="2024-02" db="EMBL/GenBank/DDBJ databases">
        <authorList>
            <consortium name="ELIXIR-Norway"/>
            <consortium name="Elixir Norway"/>
        </authorList>
    </citation>
    <scope>NUCLEOTIDE SEQUENCE</scope>
</reference>
<name>A0ABP0TD03_9BRYO</name>
<dbReference type="Proteomes" id="UP001497512">
    <property type="component" value="Chromosome 10"/>
</dbReference>
<evidence type="ECO:0000256" key="2">
    <source>
        <dbReference type="PROSITE-ProRule" id="PRU00708"/>
    </source>
</evidence>
<dbReference type="Gene3D" id="1.25.40.10">
    <property type="entry name" value="Tetratricopeptide repeat domain"/>
    <property type="match status" value="2"/>
</dbReference>
<sequence length="201" mass="22132">MYAKCGSIEDAGSLFDKMPSWNVVTWNAMVLGHVKCGQGQKALELFQQTQQQDQQMEHEGVQPDSVTVVGVRNACASMVAIEEGRCVHQQIIESGMESAVFVGSSLMDMYAKCGSIEDAWRVFNKMPSRDVVTWTGILGGCAMHGHGRETLKHFEWVCEEGVQPNDITFLCVLSACNHAGLVDEGMCLYASMVTDYIVLQN</sequence>
<evidence type="ECO:0000313" key="4">
    <source>
        <dbReference type="Proteomes" id="UP001497512"/>
    </source>
</evidence>
<dbReference type="InterPro" id="IPR002885">
    <property type="entry name" value="PPR_rpt"/>
</dbReference>
<evidence type="ECO:0000256" key="1">
    <source>
        <dbReference type="ARBA" id="ARBA00022737"/>
    </source>
</evidence>
<dbReference type="InterPro" id="IPR011990">
    <property type="entry name" value="TPR-like_helical_dom_sf"/>
</dbReference>
<dbReference type="PANTHER" id="PTHR47926:SF347">
    <property type="entry name" value="PENTATRICOPEPTIDE REPEAT-CONTAINING PROTEIN"/>
    <property type="match status" value="1"/>
</dbReference>
<protein>
    <recommendedName>
        <fullName evidence="5">Pentatricopeptide repeat-containing protein</fullName>
    </recommendedName>
</protein>
<dbReference type="PROSITE" id="PS51375">
    <property type="entry name" value="PPR"/>
    <property type="match status" value="2"/>
</dbReference>
<gene>
    <name evidence="3" type="ORF">CSSPTR1EN2_LOCUS1984</name>
</gene>
<evidence type="ECO:0000313" key="3">
    <source>
        <dbReference type="EMBL" id="CAK9193443.1"/>
    </source>
</evidence>